<keyword evidence="5" id="KW-0482">Metalloprotease</keyword>
<dbReference type="GO" id="GO:0046872">
    <property type="term" value="F:metal ion binding"/>
    <property type="evidence" value="ECO:0007669"/>
    <property type="project" value="InterPro"/>
</dbReference>
<dbReference type="SUPFAM" id="SSF63411">
    <property type="entry name" value="LuxS/MPP-like metallohydrolase"/>
    <property type="match status" value="3"/>
</dbReference>
<feature type="compositionally biased region" description="Low complexity" evidence="6">
    <location>
        <begin position="723"/>
        <end position="742"/>
    </location>
</feature>
<dbReference type="PANTHER" id="PTHR43690:SF33">
    <property type="entry name" value="STROMAL PROCESSING PEPTIDASE, CHLOROPLASTIC"/>
    <property type="match status" value="1"/>
</dbReference>
<organism evidence="10 11">
    <name type="scientific">Besnoitia besnoiti</name>
    <name type="common">Apicomplexan protozoan</name>
    <dbReference type="NCBI Taxonomy" id="94643"/>
    <lineage>
        <taxon>Eukaryota</taxon>
        <taxon>Sar</taxon>
        <taxon>Alveolata</taxon>
        <taxon>Apicomplexa</taxon>
        <taxon>Conoidasida</taxon>
        <taxon>Coccidia</taxon>
        <taxon>Eucoccidiorida</taxon>
        <taxon>Eimeriorina</taxon>
        <taxon>Sarcocystidae</taxon>
        <taxon>Besnoitia</taxon>
    </lineage>
</organism>
<evidence type="ECO:0000256" key="7">
    <source>
        <dbReference type="SAM" id="Phobius"/>
    </source>
</evidence>
<feature type="compositionally biased region" description="Polar residues" evidence="6">
    <location>
        <begin position="213"/>
        <end position="222"/>
    </location>
</feature>
<protein>
    <recommendedName>
        <fullName evidence="12">Peptidase M16 inactive domain-containing protein</fullName>
    </recommendedName>
</protein>
<dbReference type="VEuPathDB" id="ToxoDB:BESB_037210"/>
<dbReference type="STRING" id="94643.A0A2A9MN40"/>
<feature type="domain" description="Peptidase M16 C-terminal" evidence="9">
    <location>
        <begin position="1364"/>
        <end position="1568"/>
    </location>
</feature>
<evidence type="ECO:0000259" key="9">
    <source>
        <dbReference type="Pfam" id="PF05193"/>
    </source>
</evidence>
<keyword evidence="7" id="KW-0472">Membrane</keyword>
<feature type="compositionally biased region" description="Low complexity" evidence="6">
    <location>
        <begin position="274"/>
        <end position="286"/>
    </location>
</feature>
<sequence>MAPPAGTSSQNTASKGGAGESSRASRARHSRHRHRGRNGAARRAIPPAGHESSSSRLSVSSDGASSSHEVLHAPPTVVSANPSSVGTPARAAEMPHALDAAARPAQSAPAAASTRRSGDRQWRRRSSDAHAQVREGARPTLDEAVRGAMAAVAGNSEPQGRGKPAEAVRADVAPAAAQAAPEAVDEAVQRECTQTRGETGVLPEAQPAFQGSPEKTNTSLREASSAATGTGTSTWPLSSALASANDSLILESHIATHSSALSFASPVCTPEPEAAAFAAEAPGAEPRSLESQPVADPRKNPASDLSVGLQANEKTLSSAAFSMPPPNSPPGAPSAESRGDEHRLVVASCAPAGVSSRSAPQDAAAAAAGEAAVPLTEPASPSAAFSSRVPSGGTLSRTASLAGALAPSAYCDALAATPPAPLAFWPSLRLGRLANGLEYRVLQHSFPAHKIAAHLVVQAGSVHEEEQEQGLAHLLEHCVFQGTQKFPSAARVRRELGALGMSFGGDLNAYTDFHHTAYTLYSPVDTPTVLAEACGGGGEGSDEAGGADEGGGQGRRRTASQPATSSAASCFSASSSSRRSSRAASPSRPSATPCSAKNNSDTLCSTASRRECTNTSTEETASPDASPSASPNKLSGCAWGVSVAGCGAYLCASFVRWRPSAYLATRFPLVLSGRFKLRWYRPANAVLVVVADQDADLMIELAERIFAPVPIDGVMGRAETGEPEPGAAGAPADEAAAEASEGQPAQLAAPDAVTRFVHGDSCGDDAVAWAIAGSQLAKPGGALLPRHPDAYRAPAPREALFQHPLLKGFVVVIAGKEELSPLRTTRNLFTTLVDSCISCIFHTRINDLELSRREPLYLSASWSYSNSTRENCGWNVLTVAAASLKTWPAAVQEAIEQISALCQVGVEKFELNWVLQSLRKNYRDSMAQQDCQEAESVLEEIVETLTTGCIMSSRKQEYEAFDQLADKITPEVIRARCREVFYHITHFFEDYEGSKETPRASLFIYGPTHEPLDEDLSLRFLSSSSLQAPPPLLAHRGSIGSSDHIPQGSSPMGRNRPSRSPSHSTSFLVMAAADEVEKGEAEATALRAEAKASESAEAGSAERLQKEAHAPAFLVTVEEVEETIRRGLRKKAEQVSFNLPDSLLDSEEFEAHLAAHPPAFIPPLTENRLKRHGPSRAEVLRVFSLSEGYHDEATGIHFWRFQNGAAVNAKETNFEPSRCQVRLFFYGGESMASGDERQLLDLGVRTLMDGGVAGHPQKSVDKLCAIWGIYLSSQVEPEGVTVNVSFDTGQEEVLERVFELLHCYLEYPLWSEDVFERQKQFMKTSYEMSLSNLDFLSSVALTYQLYPHDRRWVPASSAQLQTYTLEQARAAVERQTQPHLLEVSVVGEFKPEELKLVAARYIGSLRERLPITSPIRQKIDEEGVVEGIVPIEAFSKTKFIAPFLEEKQQTERCSVTVALPGFGRYEFSRHGNQASFKESPSYRFRVWRFIEEIINDRLHNEMREKRQLGYSFSCRAAALEFQDNGVLLFGATPRPAYAAKAWDALCAVIRELASSRPPRKDEFLAAKQVVTSGFSTSFKTNEYWMTLLFSLQLPMSPKDLDSIKGIPEFYERVTLEDVHEVMRETLFATPMISCIAISGPKEIKGLLSRVEQAVEEKLGRQVLHLAGAPVRFPWHATPEWPEDLPVDEERAVLSRASSFASSRSSFSLSRFLKKKETWMILGTAVATGVLLWLLSSKRR</sequence>
<evidence type="ECO:0000313" key="11">
    <source>
        <dbReference type="Proteomes" id="UP000224006"/>
    </source>
</evidence>
<feature type="compositionally biased region" description="Low complexity" evidence="6">
    <location>
        <begin position="622"/>
        <end position="631"/>
    </location>
</feature>
<evidence type="ECO:0008006" key="12">
    <source>
        <dbReference type="Google" id="ProtNLM"/>
    </source>
</evidence>
<accession>A0A2A9MN40</accession>
<keyword evidence="11" id="KW-1185">Reference proteome</keyword>
<gene>
    <name evidence="10" type="ORF">BESB_037210</name>
</gene>
<dbReference type="KEGG" id="bbes:BESB_037210"/>
<feature type="transmembrane region" description="Helical" evidence="7">
    <location>
        <begin position="1717"/>
        <end position="1734"/>
    </location>
</feature>
<dbReference type="InterPro" id="IPR011249">
    <property type="entry name" value="Metalloenz_LuxS/M16"/>
</dbReference>
<dbReference type="PANTHER" id="PTHR43690">
    <property type="entry name" value="NARDILYSIN"/>
    <property type="match status" value="1"/>
</dbReference>
<comment type="similarity">
    <text evidence="1">Belongs to the peptidase M16 family.</text>
</comment>
<feature type="region of interest" description="Disordered" evidence="6">
    <location>
        <begin position="1031"/>
        <end position="1064"/>
    </location>
</feature>
<feature type="compositionally biased region" description="Pro residues" evidence="6">
    <location>
        <begin position="323"/>
        <end position="332"/>
    </location>
</feature>
<dbReference type="GeneID" id="40308702"/>
<dbReference type="RefSeq" id="XP_029221272.1">
    <property type="nucleotide sequence ID" value="XM_029362307.1"/>
</dbReference>
<reference evidence="10 11" key="1">
    <citation type="submission" date="2017-09" db="EMBL/GenBank/DDBJ databases">
        <title>Genome sequencing of Besnoitia besnoiti strain Bb-Ger1.</title>
        <authorList>
            <person name="Schares G."/>
            <person name="Venepally P."/>
            <person name="Lorenzi H.A."/>
        </authorList>
    </citation>
    <scope>NUCLEOTIDE SEQUENCE [LARGE SCALE GENOMIC DNA]</scope>
    <source>
        <strain evidence="10 11">Bb-Ger1</strain>
    </source>
</reference>
<feature type="region of interest" description="Disordered" evidence="6">
    <location>
        <begin position="319"/>
        <end position="341"/>
    </location>
</feature>
<proteinExistence type="inferred from homology"/>
<feature type="compositionally biased region" description="Low complexity" evidence="6">
    <location>
        <begin position="52"/>
        <end position="67"/>
    </location>
</feature>
<feature type="region of interest" description="Disordered" evidence="6">
    <location>
        <begin position="1080"/>
        <end position="1104"/>
    </location>
</feature>
<evidence type="ECO:0000256" key="4">
    <source>
        <dbReference type="ARBA" id="ARBA00022833"/>
    </source>
</evidence>
<dbReference type="EMBL" id="NWUJ01000002">
    <property type="protein sequence ID" value="PFH37263.1"/>
    <property type="molecule type" value="Genomic_DNA"/>
</dbReference>
<dbReference type="GO" id="GO:0006508">
    <property type="term" value="P:proteolysis"/>
    <property type="evidence" value="ECO:0007669"/>
    <property type="project" value="UniProtKB-KW"/>
</dbReference>
<evidence type="ECO:0000256" key="6">
    <source>
        <dbReference type="SAM" id="MobiDB-lite"/>
    </source>
</evidence>
<feature type="compositionally biased region" description="Polar residues" evidence="6">
    <location>
        <begin position="597"/>
        <end position="620"/>
    </location>
</feature>
<dbReference type="OrthoDB" id="330756at2759"/>
<feature type="compositionally biased region" description="Low complexity" evidence="6">
    <location>
        <begin position="223"/>
        <end position="235"/>
    </location>
</feature>
<feature type="compositionally biased region" description="Low complexity" evidence="6">
    <location>
        <begin position="170"/>
        <end position="182"/>
    </location>
</feature>
<keyword evidence="7" id="KW-1133">Transmembrane helix</keyword>
<feature type="region of interest" description="Disordered" evidence="6">
    <location>
        <begin position="274"/>
        <end position="305"/>
    </location>
</feature>
<dbReference type="Gene3D" id="3.30.830.10">
    <property type="entry name" value="Metalloenzyme, LuxS/M16 peptidase-like"/>
    <property type="match status" value="4"/>
</dbReference>
<feature type="compositionally biased region" description="Low complexity" evidence="6">
    <location>
        <begin position="559"/>
        <end position="596"/>
    </location>
</feature>
<dbReference type="InterPro" id="IPR007863">
    <property type="entry name" value="Peptidase_M16_C"/>
</dbReference>
<keyword evidence="4" id="KW-0862">Zinc</keyword>
<keyword evidence="3" id="KW-0378">Hydrolase</keyword>
<feature type="compositionally biased region" description="Low complexity" evidence="6">
    <location>
        <begin position="100"/>
        <end position="115"/>
    </location>
</feature>
<feature type="compositionally biased region" description="Basic and acidic residues" evidence="6">
    <location>
        <begin position="116"/>
        <end position="145"/>
    </location>
</feature>
<evidence type="ECO:0000259" key="8">
    <source>
        <dbReference type="Pfam" id="PF00675"/>
    </source>
</evidence>
<dbReference type="Pfam" id="PF05193">
    <property type="entry name" value="Peptidase_M16_C"/>
    <property type="match status" value="1"/>
</dbReference>
<feature type="region of interest" description="Disordered" evidence="6">
    <location>
        <begin position="532"/>
        <end position="631"/>
    </location>
</feature>
<feature type="region of interest" description="Disordered" evidence="6">
    <location>
        <begin position="1"/>
        <end position="235"/>
    </location>
</feature>
<dbReference type="InterPro" id="IPR011765">
    <property type="entry name" value="Pept_M16_N"/>
</dbReference>
<dbReference type="Pfam" id="PF00675">
    <property type="entry name" value="Peptidase_M16"/>
    <property type="match status" value="1"/>
</dbReference>
<dbReference type="GO" id="GO:0008237">
    <property type="term" value="F:metallopeptidase activity"/>
    <property type="evidence" value="ECO:0007669"/>
    <property type="project" value="UniProtKB-KW"/>
</dbReference>
<comment type="caution">
    <text evidence="10">The sequence shown here is derived from an EMBL/GenBank/DDBJ whole genome shotgun (WGS) entry which is preliminary data.</text>
</comment>
<feature type="domain" description="Peptidase M16 N-terminal" evidence="8">
    <location>
        <begin position="441"/>
        <end position="521"/>
    </location>
</feature>
<evidence type="ECO:0000256" key="3">
    <source>
        <dbReference type="ARBA" id="ARBA00022801"/>
    </source>
</evidence>
<name>A0A2A9MN40_BESBE</name>
<keyword evidence="2" id="KW-0645">Protease</keyword>
<feature type="compositionally biased region" description="Polar residues" evidence="6">
    <location>
        <begin position="1"/>
        <end position="12"/>
    </location>
</feature>
<dbReference type="InterPro" id="IPR050626">
    <property type="entry name" value="Peptidase_M16"/>
</dbReference>
<evidence type="ECO:0000256" key="5">
    <source>
        <dbReference type="ARBA" id="ARBA00023049"/>
    </source>
</evidence>
<evidence type="ECO:0000313" key="10">
    <source>
        <dbReference type="EMBL" id="PFH37263.1"/>
    </source>
</evidence>
<evidence type="ECO:0000256" key="2">
    <source>
        <dbReference type="ARBA" id="ARBA00022670"/>
    </source>
</evidence>
<feature type="region of interest" description="Disordered" evidence="6">
    <location>
        <begin position="716"/>
        <end position="744"/>
    </location>
</feature>
<feature type="compositionally biased region" description="Basic residues" evidence="6">
    <location>
        <begin position="25"/>
        <end position="37"/>
    </location>
</feature>
<evidence type="ECO:0000256" key="1">
    <source>
        <dbReference type="ARBA" id="ARBA00007261"/>
    </source>
</evidence>
<dbReference type="Proteomes" id="UP000224006">
    <property type="component" value="Chromosome II"/>
</dbReference>
<keyword evidence="7" id="KW-0812">Transmembrane</keyword>
<feature type="compositionally biased region" description="Polar residues" evidence="6">
    <location>
        <begin position="1047"/>
        <end position="1064"/>
    </location>
</feature>